<keyword evidence="6" id="KW-0067">ATP-binding</keyword>
<evidence type="ECO:0000256" key="1">
    <source>
        <dbReference type="ARBA" id="ARBA00012513"/>
    </source>
</evidence>
<evidence type="ECO:0000256" key="3">
    <source>
        <dbReference type="ARBA" id="ARBA00022679"/>
    </source>
</evidence>
<evidence type="ECO:0000256" key="9">
    <source>
        <dbReference type="SAM" id="MobiDB-lite"/>
    </source>
</evidence>
<feature type="compositionally biased region" description="Polar residues" evidence="9">
    <location>
        <begin position="321"/>
        <end position="332"/>
    </location>
</feature>
<evidence type="ECO:0000256" key="5">
    <source>
        <dbReference type="ARBA" id="ARBA00022777"/>
    </source>
</evidence>
<proteinExistence type="predicted"/>
<organism evidence="10">
    <name type="scientific">Timema genevievae</name>
    <name type="common">Walking stick</name>
    <dbReference type="NCBI Taxonomy" id="629358"/>
    <lineage>
        <taxon>Eukaryota</taxon>
        <taxon>Metazoa</taxon>
        <taxon>Ecdysozoa</taxon>
        <taxon>Arthropoda</taxon>
        <taxon>Hexapoda</taxon>
        <taxon>Insecta</taxon>
        <taxon>Pterygota</taxon>
        <taxon>Neoptera</taxon>
        <taxon>Polyneoptera</taxon>
        <taxon>Phasmatodea</taxon>
        <taxon>Timematodea</taxon>
        <taxon>Timematoidea</taxon>
        <taxon>Timematidae</taxon>
        <taxon>Timema</taxon>
    </lineage>
</organism>
<feature type="compositionally biased region" description="Polar residues" evidence="9">
    <location>
        <begin position="98"/>
        <end position="107"/>
    </location>
</feature>
<name>A0A7R9K601_TIMGE</name>
<sequence length="332" mass="39062">MQIRKQFRETCKIQTLQYKALKTQILQSTPKEEQKTVIKKLKEEQRRKLALLGDQYEQSIAEMLQKQSEELELNQSLLLRRRGDTGTRDLGINEELQELTQNPSPESNSEEDKPSRTFTTKSMATAFHRIQGLQMLADEDPNVERSARVHRTVMEGLTCYQEMYKEKKHAAKQPTIHAFFQPMAAMIRLDESQELECHHLKERLRYELEILMAYQSKNKMQAEAQRNRERKELEDRVSVRRALLEQKVDVAAKLQELWKKVCKNSHDSFLKQAKQYKNAHPTKYHAADWVYLTRTTLKKNQFCLQIQSRPRGRPWKAPINQEPTPVTTKIGN</sequence>
<dbReference type="GO" id="GO:0005737">
    <property type="term" value="C:cytoplasm"/>
    <property type="evidence" value="ECO:0007669"/>
    <property type="project" value="TreeGrafter"/>
</dbReference>
<feature type="region of interest" description="Disordered" evidence="9">
    <location>
        <begin position="98"/>
        <end position="117"/>
    </location>
</feature>
<evidence type="ECO:0000313" key="10">
    <source>
        <dbReference type="EMBL" id="CAD7606142.1"/>
    </source>
</evidence>
<protein>
    <recommendedName>
        <fullName evidence="1">non-specific serine/threonine protein kinase</fullName>
        <ecNumber evidence="1">2.7.11.1</ecNumber>
    </recommendedName>
</protein>
<dbReference type="EC" id="2.7.11.1" evidence="1"/>
<keyword evidence="4" id="KW-0547">Nucleotide-binding</keyword>
<evidence type="ECO:0000256" key="4">
    <source>
        <dbReference type="ARBA" id="ARBA00022741"/>
    </source>
</evidence>
<reference evidence="10" key="1">
    <citation type="submission" date="2020-11" db="EMBL/GenBank/DDBJ databases">
        <authorList>
            <person name="Tran Van P."/>
        </authorList>
    </citation>
    <scope>NUCLEOTIDE SEQUENCE</scope>
</reference>
<keyword evidence="5" id="KW-0418">Kinase</keyword>
<dbReference type="AlphaFoldDB" id="A0A7R9K601"/>
<dbReference type="PANTHER" id="PTHR47167">
    <property type="entry name" value="SERINE/THREONINE-PROTEIN KINASE TAO1-LIKE PROTEIN"/>
    <property type="match status" value="1"/>
</dbReference>
<comment type="catalytic activity">
    <reaction evidence="7">
        <text>L-threonyl-[protein] + ATP = O-phospho-L-threonyl-[protein] + ADP + H(+)</text>
        <dbReference type="Rhea" id="RHEA:46608"/>
        <dbReference type="Rhea" id="RHEA-COMP:11060"/>
        <dbReference type="Rhea" id="RHEA-COMP:11605"/>
        <dbReference type="ChEBI" id="CHEBI:15378"/>
        <dbReference type="ChEBI" id="CHEBI:30013"/>
        <dbReference type="ChEBI" id="CHEBI:30616"/>
        <dbReference type="ChEBI" id="CHEBI:61977"/>
        <dbReference type="ChEBI" id="CHEBI:456216"/>
        <dbReference type="EC" id="2.7.11.1"/>
    </reaction>
</comment>
<keyword evidence="2" id="KW-0723">Serine/threonine-protein kinase</keyword>
<dbReference type="PANTHER" id="PTHR47167:SF4">
    <property type="entry name" value="SERINE_THREONINE-PROTEIN KINASE TAO"/>
    <property type="match status" value="1"/>
</dbReference>
<accession>A0A7R9K601</accession>
<dbReference type="GO" id="GO:0004674">
    <property type="term" value="F:protein serine/threonine kinase activity"/>
    <property type="evidence" value="ECO:0007669"/>
    <property type="project" value="UniProtKB-KW"/>
</dbReference>
<comment type="catalytic activity">
    <reaction evidence="8">
        <text>L-seryl-[protein] + ATP = O-phospho-L-seryl-[protein] + ADP + H(+)</text>
        <dbReference type="Rhea" id="RHEA:17989"/>
        <dbReference type="Rhea" id="RHEA-COMP:9863"/>
        <dbReference type="Rhea" id="RHEA-COMP:11604"/>
        <dbReference type="ChEBI" id="CHEBI:15378"/>
        <dbReference type="ChEBI" id="CHEBI:29999"/>
        <dbReference type="ChEBI" id="CHEBI:30616"/>
        <dbReference type="ChEBI" id="CHEBI:83421"/>
        <dbReference type="ChEBI" id="CHEBI:456216"/>
        <dbReference type="EC" id="2.7.11.1"/>
    </reaction>
</comment>
<evidence type="ECO:0000256" key="6">
    <source>
        <dbReference type="ARBA" id="ARBA00022840"/>
    </source>
</evidence>
<dbReference type="GO" id="GO:0005524">
    <property type="term" value="F:ATP binding"/>
    <property type="evidence" value="ECO:0007669"/>
    <property type="project" value="UniProtKB-KW"/>
</dbReference>
<feature type="region of interest" description="Disordered" evidence="9">
    <location>
        <begin position="313"/>
        <end position="332"/>
    </location>
</feature>
<gene>
    <name evidence="10" type="ORF">TGEB3V08_LOCUS9743</name>
</gene>
<evidence type="ECO:0000256" key="8">
    <source>
        <dbReference type="ARBA" id="ARBA00048679"/>
    </source>
</evidence>
<evidence type="ECO:0000256" key="2">
    <source>
        <dbReference type="ARBA" id="ARBA00022527"/>
    </source>
</evidence>
<dbReference type="EMBL" id="OE844771">
    <property type="protein sequence ID" value="CAD7606142.1"/>
    <property type="molecule type" value="Genomic_DNA"/>
</dbReference>
<evidence type="ECO:0000256" key="7">
    <source>
        <dbReference type="ARBA" id="ARBA00047899"/>
    </source>
</evidence>
<keyword evidence="3" id="KW-0808">Transferase</keyword>
<dbReference type="InterPro" id="IPR051234">
    <property type="entry name" value="TAO_STE20_kinase"/>
</dbReference>